<organism evidence="2 3">
    <name type="scientific">Austropuccinia psidii MF-1</name>
    <dbReference type="NCBI Taxonomy" id="1389203"/>
    <lineage>
        <taxon>Eukaryota</taxon>
        <taxon>Fungi</taxon>
        <taxon>Dikarya</taxon>
        <taxon>Basidiomycota</taxon>
        <taxon>Pucciniomycotina</taxon>
        <taxon>Pucciniomycetes</taxon>
        <taxon>Pucciniales</taxon>
        <taxon>Sphaerophragmiaceae</taxon>
        <taxon>Austropuccinia</taxon>
    </lineage>
</organism>
<feature type="non-terminal residue" evidence="2">
    <location>
        <position position="151"/>
    </location>
</feature>
<keyword evidence="3" id="KW-1185">Reference proteome</keyword>
<protein>
    <recommendedName>
        <fullName evidence="1">Reverse transcriptase Ty1/copia-type domain-containing protein</fullName>
    </recommendedName>
</protein>
<reference evidence="2" key="1">
    <citation type="submission" date="2021-03" db="EMBL/GenBank/DDBJ databases">
        <title>Draft genome sequence of rust myrtle Austropuccinia psidii MF-1, a brazilian biotype.</title>
        <authorList>
            <person name="Quecine M.C."/>
            <person name="Pachon D.M.R."/>
            <person name="Bonatelli M.L."/>
            <person name="Correr F.H."/>
            <person name="Franceschini L.M."/>
            <person name="Leite T.F."/>
            <person name="Margarido G.R.A."/>
            <person name="Almeida C.A."/>
            <person name="Ferrarezi J.A."/>
            <person name="Labate C.A."/>
        </authorList>
    </citation>
    <scope>NUCLEOTIDE SEQUENCE</scope>
    <source>
        <strain evidence="2">MF-1</strain>
    </source>
</reference>
<name>A0A9Q3K5Q5_9BASI</name>
<sequence length="151" mass="17265">MSGLNKEKWNDAIKKELLNMEKLNVWTLRKKLINDHPITSTWVFKEKQDSAGKTIKYKARLCAHGFHQIPGLDYQNTFSPTGRLSSLRTLISFAAIQKYQFHQMDVRSAFFNAPLQEEICLEIPQGVIANKDTQVLQLNKALYGLKKASLA</sequence>
<dbReference type="OrthoDB" id="2796020at2759"/>
<dbReference type="EMBL" id="AVOT02094958">
    <property type="protein sequence ID" value="MBW0574797.1"/>
    <property type="molecule type" value="Genomic_DNA"/>
</dbReference>
<dbReference type="InterPro" id="IPR013103">
    <property type="entry name" value="RVT_2"/>
</dbReference>
<evidence type="ECO:0000313" key="3">
    <source>
        <dbReference type="Proteomes" id="UP000765509"/>
    </source>
</evidence>
<accession>A0A9Q3K5Q5</accession>
<dbReference type="AlphaFoldDB" id="A0A9Q3K5Q5"/>
<feature type="domain" description="Reverse transcriptase Ty1/copia-type" evidence="1">
    <location>
        <begin position="24"/>
        <end position="150"/>
    </location>
</feature>
<dbReference type="Pfam" id="PF07727">
    <property type="entry name" value="RVT_2"/>
    <property type="match status" value="1"/>
</dbReference>
<evidence type="ECO:0000313" key="2">
    <source>
        <dbReference type="EMBL" id="MBW0574797.1"/>
    </source>
</evidence>
<comment type="caution">
    <text evidence="2">The sequence shown here is derived from an EMBL/GenBank/DDBJ whole genome shotgun (WGS) entry which is preliminary data.</text>
</comment>
<proteinExistence type="predicted"/>
<evidence type="ECO:0000259" key="1">
    <source>
        <dbReference type="Pfam" id="PF07727"/>
    </source>
</evidence>
<gene>
    <name evidence="2" type="ORF">O181_114512</name>
</gene>
<dbReference type="Proteomes" id="UP000765509">
    <property type="component" value="Unassembled WGS sequence"/>
</dbReference>